<dbReference type="Proteomes" id="UP000292423">
    <property type="component" value="Unassembled WGS sequence"/>
</dbReference>
<dbReference type="SUPFAM" id="SSF54637">
    <property type="entry name" value="Thioesterase/thiol ester dehydrase-isomerase"/>
    <property type="match status" value="1"/>
</dbReference>
<comment type="caution">
    <text evidence="2">The sequence shown here is derived from an EMBL/GenBank/DDBJ whole genome shotgun (WGS) entry which is preliminary data.</text>
</comment>
<dbReference type="InterPro" id="IPR029069">
    <property type="entry name" value="HotDog_dom_sf"/>
</dbReference>
<reference evidence="2 3" key="1">
    <citation type="submission" date="2019-02" db="EMBL/GenBank/DDBJ databases">
        <title>Genomic Encyclopedia of Type Strains, Phase IV (KMG-IV): sequencing the most valuable type-strain genomes for metagenomic binning, comparative biology and taxonomic classification.</title>
        <authorList>
            <person name="Goeker M."/>
        </authorList>
    </citation>
    <scope>NUCLEOTIDE SEQUENCE [LARGE SCALE GENOMIC DNA]</scope>
    <source>
        <strain evidence="2 3">DSM 105135</strain>
    </source>
</reference>
<protein>
    <submittedName>
        <fullName evidence="2">Acyl dehydratase</fullName>
    </submittedName>
</protein>
<dbReference type="GO" id="GO:0005835">
    <property type="term" value="C:fatty acid synthase complex"/>
    <property type="evidence" value="ECO:0007669"/>
    <property type="project" value="InterPro"/>
</dbReference>
<dbReference type="GO" id="GO:0006633">
    <property type="term" value="P:fatty acid biosynthetic process"/>
    <property type="evidence" value="ECO:0007669"/>
    <property type="project" value="InterPro"/>
</dbReference>
<keyword evidence="3" id="KW-1185">Reference proteome</keyword>
<organism evidence="2 3">
    <name type="scientific">Fluviicoccus keumensis</name>
    <dbReference type="NCBI Taxonomy" id="1435465"/>
    <lineage>
        <taxon>Bacteria</taxon>
        <taxon>Pseudomonadati</taxon>
        <taxon>Pseudomonadota</taxon>
        <taxon>Gammaproteobacteria</taxon>
        <taxon>Moraxellales</taxon>
        <taxon>Moraxellaceae</taxon>
        <taxon>Fluviicoccus</taxon>
    </lineage>
</organism>
<dbReference type="Pfam" id="PF01575">
    <property type="entry name" value="MaoC_dehydratas"/>
    <property type="match status" value="1"/>
</dbReference>
<evidence type="ECO:0000313" key="3">
    <source>
        <dbReference type="Proteomes" id="UP000292423"/>
    </source>
</evidence>
<feature type="domain" description="MaoC-like" evidence="1">
    <location>
        <begin position="19"/>
        <end position="117"/>
    </location>
</feature>
<dbReference type="GO" id="GO:0004312">
    <property type="term" value="F:fatty acid synthase activity"/>
    <property type="evidence" value="ECO:0007669"/>
    <property type="project" value="InterPro"/>
</dbReference>
<dbReference type="InterPro" id="IPR003965">
    <property type="entry name" value="Fatty_acid_synthase"/>
</dbReference>
<evidence type="ECO:0000313" key="2">
    <source>
        <dbReference type="EMBL" id="RZU36799.1"/>
    </source>
</evidence>
<dbReference type="InterPro" id="IPR002539">
    <property type="entry name" value="MaoC-like_dom"/>
</dbReference>
<accession>A0A4Q7YJZ3</accession>
<gene>
    <name evidence="2" type="ORF">EV700_3271</name>
</gene>
<evidence type="ECO:0000259" key="1">
    <source>
        <dbReference type="Pfam" id="PF01575"/>
    </source>
</evidence>
<proteinExistence type="predicted"/>
<dbReference type="CDD" id="cd03453">
    <property type="entry name" value="SAV4209_like"/>
    <property type="match status" value="1"/>
</dbReference>
<dbReference type="EMBL" id="SHKX01000017">
    <property type="protein sequence ID" value="RZU36799.1"/>
    <property type="molecule type" value="Genomic_DNA"/>
</dbReference>
<dbReference type="Gene3D" id="3.10.129.10">
    <property type="entry name" value="Hotdog Thioesterase"/>
    <property type="match status" value="1"/>
</dbReference>
<sequence>MTFDEMAVGQLLPPLQLPPISRSTLALFAGASGDHNPIHIDLDFARSAGMPDVFAHGMLSMAWLGRLLTNWVPQQRLRSFEARFVSITHLQNAVTCTGHVVEKLEVDGERRVRVSIQSANQYGESKVLGEAVIAL</sequence>
<name>A0A4Q7YJZ3_9GAMM</name>
<dbReference type="AlphaFoldDB" id="A0A4Q7YJZ3"/>
<dbReference type="PANTHER" id="PTHR43841">
    <property type="entry name" value="3-HYDROXYACYL-THIOESTER DEHYDRATASE HTDX-RELATED"/>
    <property type="match status" value="1"/>
</dbReference>
<dbReference type="PANTHER" id="PTHR43841:SF3">
    <property type="entry name" value="(3R)-HYDROXYACYL-ACP DEHYDRATASE SUBUNIT HADB"/>
    <property type="match status" value="1"/>
</dbReference>
<dbReference type="PRINTS" id="PR01483">
    <property type="entry name" value="FASYNTHASE"/>
</dbReference>